<dbReference type="Pfam" id="PF01636">
    <property type="entry name" value="APH"/>
    <property type="match status" value="1"/>
</dbReference>
<keyword evidence="3" id="KW-0808">Transferase</keyword>
<dbReference type="EMBL" id="LMWM01000030">
    <property type="protein sequence ID" value="KUM84763.1"/>
    <property type="molecule type" value="Genomic_DNA"/>
</dbReference>
<proteinExistence type="predicted"/>
<evidence type="ECO:0000313" key="3">
    <source>
        <dbReference type="EMBL" id="KUM84763.1"/>
    </source>
</evidence>
<dbReference type="AlphaFoldDB" id="A0A101N1G7"/>
<comment type="caution">
    <text evidence="3">The sequence shown here is derived from an EMBL/GenBank/DDBJ whole genome shotgun (WGS) entry which is preliminary data.</text>
</comment>
<dbReference type="Gene3D" id="3.90.1200.10">
    <property type="match status" value="1"/>
</dbReference>
<evidence type="ECO:0000256" key="1">
    <source>
        <dbReference type="SAM" id="MobiDB-lite"/>
    </source>
</evidence>
<dbReference type="GO" id="GO:0016740">
    <property type="term" value="F:transferase activity"/>
    <property type="evidence" value="ECO:0007669"/>
    <property type="project" value="UniProtKB-KW"/>
</dbReference>
<evidence type="ECO:0000259" key="2">
    <source>
        <dbReference type="Pfam" id="PF01636"/>
    </source>
</evidence>
<dbReference type="InterPro" id="IPR011009">
    <property type="entry name" value="Kinase-like_dom_sf"/>
</dbReference>
<evidence type="ECO:0000313" key="4">
    <source>
        <dbReference type="Proteomes" id="UP000053039"/>
    </source>
</evidence>
<dbReference type="InterPro" id="IPR002575">
    <property type="entry name" value="Aminoglycoside_PTrfase"/>
</dbReference>
<accession>A0A101N1G7</accession>
<organism evidence="3 4">
    <name type="scientific">Streptomyces pseudovenezuelae</name>
    <dbReference type="NCBI Taxonomy" id="67350"/>
    <lineage>
        <taxon>Bacteria</taxon>
        <taxon>Bacillati</taxon>
        <taxon>Actinomycetota</taxon>
        <taxon>Actinomycetes</taxon>
        <taxon>Kitasatosporales</taxon>
        <taxon>Streptomycetaceae</taxon>
        <taxon>Streptomyces</taxon>
        <taxon>Streptomyces aurantiacus group</taxon>
    </lineage>
</organism>
<dbReference type="OrthoDB" id="9797603at2"/>
<dbReference type="Proteomes" id="UP000053039">
    <property type="component" value="Unassembled WGS sequence"/>
</dbReference>
<dbReference type="RefSeq" id="WP_031040531.1">
    <property type="nucleotide sequence ID" value="NZ_KQ948150.1"/>
</dbReference>
<feature type="region of interest" description="Disordered" evidence="1">
    <location>
        <begin position="188"/>
        <end position="214"/>
    </location>
</feature>
<name>A0A101N1G7_9ACTN</name>
<gene>
    <name evidence="3" type="ORF">AQI94_29855</name>
</gene>
<feature type="domain" description="Aminoglycoside phosphotransferase" evidence="2">
    <location>
        <begin position="5"/>
        <end position="112"/>
    </location>
</feature>
<dbReference type="SUPFAM" id="SSF56112">
    <property type="entry name" value="Protein kinase-like (PK-like)"/>
    <property type="match status" value="1"/>
</dbReference>
<protein>
    <submittedName>
        <fullName evidence="3">Aminoglycoside phosphotransferase</fullName>
    </submittedName>
</protein>
<reference evidence="3 4" key="1">
    <citation type="submission" date="2015-10" db="EMBL/GenBank/DDBJ databases">
        <title>Draft genome sequence of Streptomyces pseudovenezuelae DSM 40212, type strain for the species Streptomyces pseudovenezuelae.</title>
        <authorList>
            <person name="Ruckert C."/>
            <person name="Winkler A."/>
            <person name="Kalinowski J."/>
            <person name="Kampfer P."/>
            <person name="Glaeser S."/>
        </authorList>
    </citation>
    <scope>NUCLEOTIDE SEQUENCE [LARGE SCALE GENOMIC DNA]</scope>
    <source>
        <strain evidence="3 4">DSM 40212</strain>
    </source>
</reference>
<sequence>MQTGELLGSGRTADVFAIDDQWVLRRYRDGGDATAEAAVLTYLAERGYPVPRARDPMGTVPRTDLVMQRLHGPSMLRALLLGTITAEEAGSVLAGLLHRLHSVPARASAEPTHRILHLDLHPDNVMLTAGGPMVIDWCNSEEGAPGLDWAMSSLILAQVAVDTTALAAPARAVLASLLTHRGPAVAVRNTGRGPLTEARKRRAADPSMSESETSLLDEATRLVLELTPGRP</sequence>